<accession>A0A6G0X060</accession>
<dbReference type="EMBL" id="VJMJ01000126">
    <property type="protein sequence ID" value="KAF0733176.1"/>
    <property type="molecule type" value="Genomic_DNA"/>
</dbReference>
<keyword evidence="2" id="KW-1185">Reference proteome</keyword>
<comment type="caution">
    <text evidence="1">The sequence shown here is derived from an EMBL/GenBank/DDBJ whole genome shotgun (WGS) entry which is preliminary data.</text>
</comment>
<proteinExistence type="predicted"/>
<evidence type="ECO:0000313" key="2">
    <source>
        <dbReference type="Proteomes" id="UP000481153"/>
    </source>
</evidence>
<dbReference type="Proteomes" id="UP000481153">
    <property type="component" value="Unassembled WGS sequence"/>
</dbReference>
<dbReference type="AlphaFoldDB" id="A0A6G0X060"/>
<dbReference type="VEuPathDB" id="FungiDB:AeMF1_012825"/>
<sequence>MYHFPICVGLFIDMTTCTFNDCSYEALPGSTKCSFHKNRRQCKAADCRNQVYARGLCVRHGGKKTCEFNGCTLFARGGNFCAMHGGSTVKRFCRIEGCQKQAHAKNLCVRHGGGRLCYFEGCQHHAREGGWCHKHRHCQRSRDSSFTSPIKSETVASPVKPVEILPIPVPEVSKMSSPSELYHQWLQLTREMLFGLHGDPSSIGALSTLLAPLHRLPLPETKSDRFSHKVDWDSLLLDDDVLMSDELAADFNGLFPVQS</sequence>
<protein>
    <submittedName>
        <fullName evidence="1">Uncharacterized protein</fullName>
    </submittedName>
</protein>
<organism evidence="1 2">
    <name type="scientific">Aphanomyces euteiches</name>
    <dbReference type="NCBI Taxonomy" id="100861"/>
    <lineage>
        <taxon>Eukaryota</taxon>
        <taxon>Sar</taxon>
        <taxon>Stramenopiles</taxon>
        <taxon>Oomycota</taxon>
        <taxon>Saprolegniomycetes</taxon>
        <taxon>Saprolegniales</taxon>
        <taxon>Verrucalvaceae</taxon>
        <taxon>Aphanomyces</taxon>
    </lineage>
</organism>
<dbReference type="PANTHER" id="PTHR31827:SF1">
    <property type="entry name" value="EMB|CAB89363.1"/>
    <property type="match status" value="1"/>
</dbReference>
<dbReference type="PANTHER" id="PTHR31827">
    <property type="entry name" value="EMB|CAB89363.1"/>
    <property type="match status" value="1"/>
</dbReference>
<evidence type="ECO:0000313" key="1">
    <source>
        <dbReference type="EMBL" id="KAF0733176.1"/>
    </source>
</evidence>
<name>A0A6G0X060_9STRA</name>
<reference evidence="1 2" key="1">
    <citation type="submission" date="2019-07" db="EMBL/GenBank/DDBJ databases">
        <title>Genomics analysis of Aphanomyces spp. identifies a new class of oomycete effector associated with host adaptation.</title>
        <authorList>
            <person name="Gaulin E."/>
        </authorList>
    </citation>
    <scope>NUCLEOTIDE SEQUENCE [LARGE SCALE GENOMIC DNA]</scope>
    <source>
        <strain evidence="1 2">ATCC 201684</strain>
    </source>
</reference>
<gene>
    <name evidence="1" type="ORF">Ae201684_009993</name>
</gene>